<feature type="region of interest" description="Disordered" evidence="1">
    <location>
        <begin position="787"/>
        <end position="890"/>
    </location>
</feature>
<feature type="region of interest" description="Disordered" evidence="1">
    <location>
        <begin position="910"/>
        <end position="996"/>
    </location>
</feature>
<dbReference type="RefSeq" id="XP_009054840.1">
    <property type="nucleotide sequence ID" value="XM_009056592.1"/>
</dbReference>
<name>V4AHA6_LOTGI</name>
<feature type="compositionally biased region" description="Low complexity" evidence="1">
    <location>
        <begin position="416"/>
        <end position="429"/>
    </location>
</feature>
<feature type="compositionally biased region" description="Polar residues" evidence="1">
    <location>
        <begin position="361"/>
        <end position="372"/>
    </location>
</feature>
<feature type="compositionally biased region" description="Polar residues" evidence="1">
    <location>
        <begin position="142"/>
        <end position="158"/>
    </location>
</feature>
<dbReference type="HOGENOM" id="CLU_266814_0_0_1"/>
<dbReference type="KEGG" id="lgi:LOTGIDRAFT_161267"/>
<keyword evidence="3" id="KW-1185">Reference proteome</keyword>
<evidence type="ECO:0000313" key="2">
    <source>
        <dbReference type="EMBL" id="ESO94565.1"/>
    </source>
</evidence>
<dbReference type="CTD" id="20238656"/>
<sequence>MTKRPLSIDTDCTDNSMELSPTSPSTGFTKYGVRVSPKPFSSLSNSSSPKSLSDGLASIKESKYSPVAPPTRKVSVDKTSDSVNGSSNGSASVEYPFRKDEPTSNGAKSVPFPFDKSEPSVKSVNKTSENQNGLSDELVIKTDSSIGSSPIMSPQSPAALSPALSPRSDSGDSGIEKAPKPVKKPVHSSNIYVNKNQNNPAKKLGIDIPKSHAESKIIAATWGKETDEVTSPQPVKNPPPVAPKPKSRSAKAPLPDPPKRQVETQKSVETPIQSQKSNDVESQPPLPTTRQKSPGVETLKLNDKLKRFETEIQRQTDLAKPSGPPQAAARRTSSSSEHSTASLRSSSPDRDVFLSDEKKSSAPTMVYSTTVKSKGDLPKDQDKSYSMKITNQENSLEITRTEVRKQSVEEPKRKTSSGSNPSPLSPSSPFYQDLTEKPVKVNPVRLNRALAPKGSSQNQNVEINSTVKLTAPSHPPPETKPKPKAASWFAGKESNTITTNTECTSPTPSSVVCTEPHLIFESPKCKSPRNKGTKKSPSDSMNSPTSPREQLVPSDTASPIPGVKLEYVSPKSPKRDMQRKFSQEEIQTKFDDLLNLDSEVEKTIVESTTENKSDVPVKHEEITTKKVESAALNVNNSALVNNTEDVKVDDIDMTLDDSCESIKEDAIADSKVQTIEKEDKDSEQTRTDDRQKENTEGLLVDHVGTVIPDSVVEPYAAALVEKVIDSAKECIMNSEEDNHPSTKNAIHEPLSEDKMVADDTTLVKRSAPALVGETLIPEAVESVQTRPDILSDVQTKDETNEVSKIVPEPVASETESERSSSPPPLPSSAPPPLPSSPPPTAIPPPTLLPSFEDPPDLVDFMTGSIIKPPSQFTDPQPDIVHSSPIIPEDEIKSMETKTVAAAPNLIEDIAPSALPDVTNDNSAINEIESRDPVESERRTSEVETGILDDSVGSSVDPVEDQLTTPQSDSLLNTARNSQHDNVTSPQESSEADQTSTTLVDTVTNSTMPNQTNSTDLNVVKDSKNDLLDSNENLFSAKPVIISSDEPEVSNSASSIQVSSFQESLPRTDQDDTNNKIYSSTPAKSLGTPTLVATDIDIDSSFKSDISNDTLLDNTNNSEYVNISMTSNGPDVTNEALKISSSSTSKRDWTFVTSDKDTSVIEGKANVSFEFLDFTNVSLIEPEELKCLVDQANQTMDRTGVSSSNQIIVVLLHRNEPTDKVGLELMKGSQGKVIVSMTSLL</sequence>
<feature type="compositionally biased region" description="Basic and acidic residues" evidence="1">
    <location>
        <begin position="927"/>
        <end position="941"/>
    </location>
</feature>
<feature type="compositionally biased region" description="Polar residues" evidence="1">
    <location>
        <begin position="264"/>
        <end position="281"/>
    </location>
</feature>
<feature type="compositionally biased region" description="Pro residues" evidence="1">
    <location>
        <begin position="821"/>
        <end position="847"/>
    </location>
</feature>
<evidence type="ECO:0000313" key="3">
    <source>
        <dbReference type="Proteomes" id="UP000030746"/>
    </source>
</evidence>
<feature type="compositionally biased region" description="Basic and acidic residues" evidence="1">
    <location>
        <begin position="373"/>
        <end position="385"/>
    </location>
</feature>
<feature type="region of interest" description="Disordered" evidence="1">
    <location>
        <begin position="734"/>
        <end position="753"/>
    </location>
</feature>
<feature type="compositionally biased region" description="Polar residues" evidence="1">
    <location>
        <begin position="120"/>
        <end position="134"/>
    </location>
</feature>
<feature type="region of interest" description="Disordered" evidence="1">
    <location>
        <begin position="1044"/>
        <end position="1080"/>
    </location>
</feature>
<feature type="compositionally biased region" description="Basic and acidic residues" evidence="1">
    <location>
        <begin position="736"/>
        <end position="753"/>
    </location>
</feature>
<feature type="region of interest" description="Disordered" evidence="1">
    <location>
        <begin position="663"/>
        <end position="695"/>
    </location>
</feature>
<feature type="compositionally biased region" description="Polar residues" evidence="1">
    <location>
        <begin position="493"/>
        <end position="512"/>
    </location>
</feature>
<feature type="compositionally biased region" description="Polar residues" evidence="1">
    <location>
        <begin position="454"/>
        <end position="468"/>
    </location>
</feature>
<protein>
    <submittedName>
        <fullName evidence="2">Uncharacterized protein</fullName>
    </submittedName>
</protein>
<reference evidence="2 3" key="1">
    <citation type="journal article" date="2013" name="Nature">
        <title>Insights into bilaterian evolution from three spiralian genomes.</title>
        <authorList>
            <person name="Simakov O."/>
            <person name="Marletaz F."/>
            <person name="Cho S.J."/>
            <person name="Edsinger-Gonzales E."/>
            <person name="Havlak P."/>
            <person name="Hellsten U."/>
            <person name="Kuo D.H."/>
            <person name="Larsson T."/>
            <person name="Lv J."/>
            <person name="Arendt D."/>
            <person name="Savage R."/>
            <person name="Osoegawa K."/>
            <person name="de Jong P."/>
            <person name="Grimwood J."/>
            <person name="Chapman J.A."/>
            <person name="Shapiro H."/>
            <person name="Aerts A."/>
            <person name="Otillar R.P."/>
            <person name="Terry A.Y."/>
            <person name="Boore J.L."/>
            <person name="Grigoriev I.V."/>
            <person name="Lindberg D.R."/>
            <person name="Seaver E.C."/>
            <person name="Weisblat D.A."/>
            <person name="Putnam N.H."/>
            <person name="Rokhsar D.S."/>
        </authorList>
    </citation>
    <scope>NUCLEOTIDE SEQUENCE [LARGE SCALE GENOMIC DNA]</scope>
</reference>
<feature type="compositionally biased region" description="Basic and acidic residues" evidence="1">
    <location>
        <begin position="347"/>
        <end position="360"/>
    </location>
</feature>
<feature type="compositionally biased region" description="Basic and acidic residues" evidence="1">
    <location>
        <begin position="399"/>
        <end position="413"/>
    </location>
</feature>
<feature type="compositionally biased region" description="Low complexity" evidence="1">
    <location>
        <begin position="1048"/>
        <end position="1063"/>
    </location>
</feature>
<dbReference type="AlphaFoldDB" id="V4AHA6"/>
<feature type="compositionally biased region" description="Basic and acidic residues" evidence="1">
    <location>
        <begin position="300"/>
        <end position="314"/>
    </location>
</feature>
<feature type="compositionally biased region" description="Polar residues" evidence="1">
    <location>
        <begin position="961"/>
        <end position="996"/>
    </location>
</feature>
<dbReference type="EMBL" id="KB201802">
    <property type="protein sequence ID" value="ESO94565.1"/>
    <property type="molecule type" value="Genomic_DNA"/>
</dbReference>
<feature type="compositionally biased region" description="Low complexity" evidence="1">
    <location>
        <begin position="36"/>
        <end position="53"/>
    </location>
</feature>
<dbReference type="OrthoDB" id="42382at2759"/>
<feature type="compositionally biased region" description="Polar residues" evidence="1">
    <location>
        <begin position="538"/>
        <end position="557"/>
    </location>
</feature>
<evidence type="ECO:0000256" key="1">
    <source>
        <dbReference type="SAM" id="MobiDB-lite"/>
    </source>
</evidence>
<dbReference type="OMA" id="IIGECIR"/>
<accession>V4AHA6</accession>
<dbReference type="Proteomes" id="UP000030746">
    <property type="component" value="Unassembled WGS sequence"/>
</dbReference>
<feature type="compositionally biased region" description="Polar residues" evidence="1">
    <location>
        <begin position="13"/>
        <end position="28"/>
    </location>
</feature>
<dbReference type="GeneID" id="20238656"/>
<feature type="compositionally biased region" description="Low complexity" evidence="1">
    <location>
        <begin position="327"/>
        <end position="346"/>
    </location>
</feature>
<feature type="compositionally biased region" description="Polar residues" evidence="1">
    <location>
        <begin position="187"/>
        <end position="200"/>
    </location>
</feature>
<feature type="compositionally biased region" description="Low complexity" evidence="1">
    <location>
        <begin position="81"/>
        <end position="93"/>
    </location>
</feature>
<proteinExistence type="predicted"/>
<gene>
    <name evidence="2" type="ORF">LOTGIDRAFT_161267</name>
</gene>
<feature type="region of interest" description="Disordered" evidence="1">
    <location>
        <begin position="1"/>
        <end position="581"/>
    </location>
</feature>
<feature type="compositionally biased region" description="Polar residues" evidence="1">
    <location>
        <begin position="387"/>
        <end position="398"/>
    </location>
</feature>
<organism evidence="2 3">
    <name type="scientific">Lottia gigantea</name>
    <name type="common">Giant owl limpet</name>
    <dbReference type="NCBI Taxonomy" id="225164"/>
    <lineage>
        <taxon>Eukaryota</taxon>
        <taxon>Metazoa</taxon>
        <taxon>Spiralia</taxon>
        <taxon>Lophotrochozoa</taxon>
        <taxon>Mollusca</taxon>
        <taxon>Gastropoda</taxon>
        <taxon>Patellogastropoda</taxon>
        <taxon>Lottioidea</taxon>
        <taxon>Lottiidae</taxon>
        <taxon>Lottia</taxon>
    </lineage>
</organism>